<sequence>MRRGRTSTRTSGRGRNARRGRHRLASALETESTSAKPIGVRTPTWTPSVDSSSSDVEDHDQEHSYHTQDSARSEPTWSQARSRKKAHAGAGTRDLTAAGHHSAAKARLKTNHSTTEQAHQSAVTKERSLSIDAEAANDLALLQRLCRACKEREPWTLGALDHSPDPDDMKPAALSTKGDLLRHAESPRRGDPASDSVSQQNEHSILDDRVVLPPPSSLSMLDQLACVLHVYRQLVDAVFRETCEEGYREEYFARVLRIHDRARVHSPLFEALRLNGPVETDATGAPSDIWENTRQTNREGILVCSHCKGSVAYARYAQHLEKCLGGGGRQSSRVAAVRLRQSSSKVASDSVEHFAKLPSVSNGHEDGSKACTGDASGPVMRSTISNAEAAEHGKITSMTDVKATHTKHEMNGSGEADQGESSGTAHQSGAHDVVPKMSSKPLTRNDIPREDDINRHDADDRGDEDDDDEDEDDDDDTDFTERPPSSSRRPSTKRRPKRRRRAR</sequence>
<feature type="compositionally biased region" description="Basic residues" evidence="11">
    <location>
        <begin position="490"/>
        <end position="503"/>
    </location>
</feature>
<dbReference type="GO" id="GO:0006325">
    <property type="term" value="P:chromatin organization"/>
    <property type="evidence" value="ECO:0007669"/>
    <property type="project" value="UniProtKB-KW"/>
</dbReference>
<keyword evidence="13" id="KW-1185">Reference proteome</keyword>
<evidence type="ECO:0000256" key="9">
    <source>
        <dbReference type="ARBA" id="ARBA00023242"/>
    </source>
</evidence>
<dbReference type="AlphaFoldDB" id="A0A7J7IKX8"/>
<organism evidence="12 13">
    <name type="scientific">Cyanidiococcus yangmingshanensis</name>
    <dbReference type="NCBI Taxonomy" id="2690220"/>
    <lineage>
        <taxon>Eukaryota</taxon>
        <taxon>Rhodophyta</taxon>
        <taxon>Bangiophyceae</taxon>
        <taxon>Cyanidiales</taxon>
        <taxon>Cyanidiaceae</taxon>
        <taxon>Cyanidiococcus</taxon>
    </lineage>
</organism>
<dbReference type="GO" id="GO:0071819">
    <property type="term" value="C:DUBm complex"/>
    <property type="evidence" value="ECO:0007669"/>
    <property type="project" value="TreeGrafter"/>
</dbReference>
<comment type="subcellular location">
    <subcellularLocation>
        <location evidence="1 10">Nucleus</location>
    </subcellularLocation>
</comment>
<keyword evidence="5" id="KW-0156">Chromatin regulator</keyword>
<dbReference type="GO" id="GO:0000124">
    <property type="term" value="C:SAGA complex"/>
    <property type="evidence" value="ECO:0007669"/>
    <property type="project" value="TreeGrafter"/>
</dbReference>
<feature type="compositionally biased region" description="Basic and acidic residues" evidence="11">
    <location>
        <begin position="446"/>
        <end position="459"/>
    </location>
</feature>
<feature type="compositionally biased region" description="Basic and acidic residues" evidence="11">
    <location>
        <begin position="180"/>
        <end position="192"/>
    </location>
</feature>
<evidence type="ECO:0000256" key="11">
    <source>
        <dbReference type="SAM" id="MobiDB-lite"/>
    </source>
</evidence>
<comment type="caution">
    <text evidence="12">The sequence shown here is derived from an EMBL/GenBank/DDBJ whole genome shotgun (WGS) entry which is preliminary data.</text>
</comment>
<comment type="similarity">
    <text evidence="10">Belongs to the SGF11 family.</text>
</comment>
<feature type="region of interest" description="Disordered" evidence="11">
    <location>
        <begin position="1"/>
        <end position="129"/>
    </location>
</feature>
<name>A0A7J7IKX8_9RHOD</name>
<dbReference type="GO" id="GO:0008270">
    <property type="term" value="F:zinc ion binding"/>
    <property type="evidence" value="ECO:0007669"/>
    <property type="project" value="UniProtKB-KW"/>
</dbReference>
<evidence type="ECO:0000256" key="3">
    <source>
        <dbReference type="ARBA" id="ARBA00022771"/>
    </source>
</evidence>
<dbReference type="InterPro" id="IPR051078">
    <property type="entry name" value="SGF11"/>
</dbReference>
<evidence type="ECO:0000313" key="12">
    <source>
        <dbReference type="EMBL" id="KAF6002961.1"/>
    </source>
</evidence>
<dbReference type="OrthoDB" id="21557at2759"/>
<dbReference type="PANTHER" id="PTHR46367:SF1">
    <property type="entry name" value="ATAXIN-7-LIKE PROTEIN 3"/>
    <property type="match status" value="1"/>
</dbReference>
<dbReference type="Proteomes" id="UP000530660">
    <property type="component" value="Unassembled WGS sequence"/>
</dbReference>
<evidence type="ECO:0000256" key="1">
    <source>
        <dbReference type="ARBA" id="ARBA00004123"/>
    </source>
</evidence>
<feature type="compositionally biased region" description="Basic and acidic residues" evidence="11">
    <location>
        <begin position="60"/>
        <end position="72"/>
    </location>
</feature>
<keyword evidence="4" id="KW-0862">Zinc</keyword>
<evidence type="ECO:0000256" key="10">
    <source>
        <dbReference type="RuleBase" id="RU261113"/>
    </source>
</evidence>
<dbReference type="InterPro" id="IPR013246">
    <property type="entry name" value="SAGA_su_Sgf11"/>
</dbReference>
<dbReference type="Pfam" id="PF08209">
    <property type="entry name" value="Sgf11"/>
    <property type="match status" value="1"/>
</dbReference>
<evidence type="ECO:0000256" key="5">
    <source>
        <dbReference type="ARBA" id="ARBA00022853"/>
    </source>
</evidence>
<reference evidence="12 13" key="1">
    <citation type="journal article" date="2020" name="J. Phycol.">
        <title>Comparative genome analysis reveals Cyanidiococcus gen. nov., a new extremophilic red algal genus sister to Cyanidioschyzon (Cyanidioschyzonaceae, Rhodophyta).</title>
        <authorList>
            <person name="Liu S.-L."/>
            <person name="Chiang Y.-R."/>
            <person name="Yoon H.S."/>
            <person name="Fu H.-Y."/>
        </authorList>
    </citation>
    <scope>NUCLEOTIDE SEQUENCE [LARGE SCALE GENOMIC DNA]</scope>
    <source>
        <strain evidence="12 13">THAL066</strain>
    </source>
</reference>
<keyword evidence="8" id="KW-0804">Transcription</keyword>
<dbReference type="GO" id="GO:0003713">
    <property type="term" value="F:transcription coactivator activity"/>
    <property type="evidence" value="ECO:0007669"/>
    <property type="project" value="TreeGrafter"/>
</dbReference>
<keyword evidence="6" id="KW-0805">Transcription regulation</keyword>
<evidence type="ECO:0000256" key="4">
    <source>
        <dbReference type="ARBA" id="ARBA00022833"/>
    </source>
</evidence>
<protein>
    <recommendedName>
        <fullName evidence="10">SAGA-associated factor 11</fullName>
    </recommendedName>
</protein>
<feature type="compositionally biased region" description="Acidic residues" evidence="11">
    <location>
        <begin position="460"/>
        <end position="478"/>
    </location>
</feature>
<feature type="compositionally biased region" description="Basic residues" evidence="11">
    <location>
        <begin position="15"/>
        <end position="24"/>
    </location>
</feature>
<feature type="region of interest" description="Disordered" evidence="11">
    <location>
        <begin position="180"/>
        <end position="203"/>
    </location>
</feature>
<evidence type="ECO:0000256" key="8">
    <source>
        <dbReference type="ARBA" id="ARBA00023163"/>
    </source>
</evidence>
<keyword evidence="9" id="KW-0539">Nucleus</keyword>
<keyword evidence="3" id="KW-0863">Zinc-finger</keyword>
<proteinExistence type="inferred from homology"/>
<gene>
    <name evidence="12" type="ORF">F1559_001527</name>
</gene>
<evidence type="ECO:0000256" key="2">
    <source>
        <dbReference type="ARBA" id="ARBA00022723"/>
    </source>
</evidence>
<feature type="region of interest" description="Disordered" evidence="11">
    <location>
        <begin position="409"/>
        <end position="503"/>
    </location>
</feature>
<evidence type="ECO:0000313" key="13">
    <source>
        <dbReference type="Proteomes" id="UP000530660"/>
    </source>
</evidence>
<dbReference type="GO" id="GO:0006357">
    <property type="term" value="P:regulation of transcription by RNA polymerase II"/>
    <property type="evidence" value="ECO:0007669"/>
    <property type="project" value="TreeGrafter"/>
</dbReference>
<accession>A0A7J7IKX8</accession>
<evidence type="ECO:0000256" key="7">
    <source>
        <dbReference type="ARBA" id="ARBA00023159"/>
    </source>
</evidence>
<dbReference type="EMBL" id="VWRR01000008">
    <property type="protein sequence ID" value="KAF6002961.1"/>
    <property type="molecule type" value="Genomic_DNA"/>
</dbReference>
<keyword evidence="2" id="KW-0479">Metal-binding</keyword>
<dbReference type="PANTHER" id="PTHR46367">
    <property type="entry name" value="ATAXIN-7-LIKE PROTEIN 3"/>
    <property type="match status" value="1"/>
</dbReference>
<keyword evidence="7 10" id="KW-0010">Activator</keyword>
<feature type="compositionally biased region" description="Polar residues" evidence="11">
    <location>
        <begin position="111"/>
        <end position="123"/>
    </location>
</feature>
<feature type="region of interest" description="Disordered" evidence="11">
    <location>
        <begin position="357"/>
        <end position="380"/>
    </location>
</feature>
<evidence type="ECO:0000256" key="6">
    <source>
        <dbReference type="ARBA" id="ARBA00023015"/>
    </source>
</evidence>